<evidence type="ECO:0000313" key="1">
    <source>
        <dbReference type="EMBL" id="URZ13009.1"/>
    </source>
</evidence>
<dbReference type="RefSeq" id="WP_077834472.1">
    <property type="nucleotide sequence ID" value="NZ_CP096988.1"/>
</dbReference>
<gene>
    <name evidence="1" type="ORF">CROST_037590</name>
</gene>
<sequence>MIRYTNMPLLKKIYTKKTPEEICTINVALFSTLLLETGIVYDFLTMNRNHFLTYVFLSILTALLSILLIKLSSLYEYILLKRCELILYIVREGDSLISISNLCMPECNPWKTSSLIKKINHIENFIYIGQQIWIPMKI</sequence>
<dbReference type="Proteomes" id="UP000190951">
    <property type="component" value="Chromosome"/>
</dbReference>
<dbReference type="Pfam" id="PF01476">
    <property type="entry name" value="LysM"/>
    <property type="match status" value="1"/>
</dbReference>
<reference evidence="1 2" key="1">
    <citation type="submission" date="2022-04" db="EMBL/GenBank/DDBJ databases">
        <title>Genome sequence of C. roseum typestrain.</title>
        <authorList>
            <person name="Poehlein A."/>
            <person name="Schoch T."/>
            <person name="Duerre P."/>
            <person name="Daniel R."/>
        </authorList>
    </citation>
    <scope>NUCLEOTIDE SEQUENCE [LARGE SCALE GENOMIC DNA]</scope>
    <source>
        <strain evidence="1 2">DSM 7320</strain>
    </source>
</reference>
<evidence type="ECO:0000313" key="2">
    <source>
        <dbReference type="Proteomes" id="UP000190951"/>
    </source>
</evidence>
<dbReference type="AlphaFoldDB" id="A0A1S8KXQ8"/>
<protein>
    <submittedName>
        <fullName evidence="1">Uncharacterized protein</fullName>
    </submittedName>
</protein>
<proteinExistence type="predicted"/>
<dbReference type="InterPro" id="IPR036779">
    <property type="entry name" value="LysM_dom_sf"/>
</dbReference>
<organism evidence="1 2">
    <name type="scientific">Clostridium felsineum</name>
    <dbReference type="NCBI Taxonomy" id="36839"/>
    <lineage>
        <taxon>Bacteria</taxon>
        <taxon>Bacillati</taxon>
        <taxon>Bacillota</taxon>
        <taxon>Clostridia</taxon>
        <taxon>Eubacteriales</taxon>
        <taxon>Clostridiaceae</taxon>
        <taxon>Clostridium</taxon>
    </lineage>
</organism>
<dbReference type="KEGG" id="crw:CROST_037590"/>
<accession>A0A1S8KXQ8</accession>
<dbReference type="STRING" id="84029.CROST_45140"/>
<dbReference type="PROSITE" id="PS51782">
    <property type="entry name" value="LYSM"/>
    <property type="match status" value="1"/>
</dbReference>
<dbReference type="Gene3D" id="3.10.350.10">
    <property type="entry name" value="LysM domain"/>
    <property type="match status" value="1"/>
</dbReference>
<dbReference type="EMBL" id="CP096983">
    <property type="protein sequence ID" value="URZ13009.1"/>
    <property type="molecule type" value="Genomic_DNA"/>
</dbReference>
<dbReference type="CDD" id="cd00118">
    <property type="entry name" value="LysM"/>
    <property type="match status" value="1"/>
</dbReference>
<name>A0A1S8KXQ8_9CLOT</name>
<dbReference type="InterPro" id="IPR018392">
    <property type="entry name" value="LysM"/>
</dbReference>
<dbReference type="SUPFAM" id="SSF54106">
    <property type="entry name" value="LysM domain"/>
    <property type="match status" value="1"/>
</dbReference>
<keyword evidence="2" id="KW-1185">Reference proteome</keyword>